<keyword evidence="1" id="KW-0378">Hydrolase</keyword>
<dbReference type="InterPro" id="IPR023214">
    <property type="entry name" value="HAD_sf"/>
</dbReference>
<gene>
    <name evidence="1" type="ORF">ACFQWG_11185</name>
</gene>
<keyword evidence="2" id="KW-1185">Reference proteome</keyword>
<comment type="caution">
    <text evidence="1">The sequence shown here is derived from an EMBL/GenBank/DDBJ whole genome shotgun (WGS) entry which is preliminary data.</text>
</comment>
<dbReference type="SFLD" id="SFLDG01129">
    <property type="entry name" value="C1.5:_HAD__Beta-PGM__Phosphata"/>
    <property type="match status" value="1"/>
</dbReference>
<evidence type="ECO:0000313" key="1">
    <source>
        <dbReference type="EMBL" id="MFC7581758.1"/>
    </source>
</evidence>
<accession>A0ABW2SQK5</accession>
<name>A0ABW2SQK5_9ACTO</name>
<evidence type="ECO:0000313" key="2">
    <source>
        <dbReference type="Proteomes" id="UP001596527"/>
    </source>
</evidence>
<dbReference type="RefSeq" id="WP_380975335.1">
    <property type="nucleotide sequence ID" value="NZ_JBHTEF010000001.1"/>
</dbReference>
<dbReference type="Pfam" id="PF00702">
    <property type="entry name" value="Hydrolase"/>
    <property type="match status" value="1"/>
</dbReference>
<dbReference type="InterPro" id="IPR036412">
    <property type="entry name" value="HAD-like_sf"/>
</dbReference>
<dbReference type="SUPFAM" id="SSF56784">
    <property type="entry name" value="HAD-like"/>
    <property type="match status" value="1"/>
</dbReference>
<dbReference type="CDD" id="cd02603">
    <property type="entry name" value="HAD_sEH-N_like"/>
    <property type="match status" value="1"/>
</dbReference>
<proteinExistence type="predicted"/>
<dbReference type="PANTHER" id="PTHR43611:SF3">
    <property type="entry name" value="FLAVIN MONONUCLEOTIDE HYDROLASE 1, CHLOROPLATIC"/>
    <property type="match status" value="1"/>
</dbReference>
<dbReference type="SFLD" id="SFLDS00003">
    <property type="entry name" value="Haloacid_Dehalogenase"/>
    <property type="match status" value="1"/>
</dbReference>
<dbReference type="NCBIfam" id="TIGR01509">
    <property type="entry name" value="HAD-SF-IA-v3"/>
    <property type="match status" value="1"/>
</dbReference>
<organism evidence="1 2">
    <name type="scientific">Schaalia naturae</name>
    <dbReference type="NCBI Taxonomy" id="635203"/>
    <lineage>
        <taxon>Bacteria</taxon>
        <taxon>Bacillati</taxon>
        <taxon>Actinomycetota</taxon>
        <taxon>Actinomycetes</taxon>
        <taxon>Actinomycetales</taxon>
        <taxon>Actinomycetaceae</taxon>
        <taxon>Schaalia</taxon>
    </lineage>
</organism>
<reference evidence="2" key="1">
    <citation type="journal article" date="2019" name="Int. J. Syst. Evol. Microbiol.">
        <title>The Global Catalogue of Microorganisms (GCM) 10K type strain sequencing project: providing services to taxonomists for standard genome sequencing and annotation.</title>
        <authorList>
            <consortium name="The Broad Institute Genomics Platform"/>
            <consortium name="The Broad Institute Genome Sequencing Center for Infectious Disease"/>
            <person name="Wu L."/>
            <person name="Ma J."/>
        </authorList>
    </citation>
    <scope>NUCLEOTIDE SEQUENCE [LARGE SCALE GENOMIC DNA]</scope>
    <source>
        <strain evidence="2">CCUG 56698</strain>
    </source>
</reference>
<dbReference type="GO" id="GO:0016787">
    <property type="term" value="F:hydrolase activity"/>
    <property type="evidence" value="ECO:0007669"/>
    <property type="project" value="UniProtKB-KW"/>
</dbReference>
<dbReference type="PANTHER" id="PTHR43611">
    <property type="entry name" value="ALPHA-D-GLUCOSE 1-PHOSPHATE PHOSPHATASE"/>
    <property type="match status" value="1"/>
</dbReference>
<sequence>MARIRAVLFDVGGVLVTNRPDPANIARILGLDVSEDDTVSLVDHAMWFNRPAYDEGTLSDREFWDTVAGDCGLPEVRDAALAALVEEDVSRTREPEPAALDVAHQLRAAGLRLGILSNAPVCIARAIESSPWAAHLFDAFTFSGPLHLVKPAQGIYRHAAESVGASPEEILFIDDRRPNLRGAELAGMSALRWESPDQARAELVERGILSSAVVA</sequence>
<dbReference type="InterPro" id="IPR006439">
    <property type="entry name" value="HAD-SF_hydro_IA"/>
</dbReference>
<dbReference type="Proteomes" id="UP001596527">
    <property type="component" value="Unassembled WGS sequence"/>
</dbReference>
<dbReference type="EMBL" id="JBHTEF010000001">
    <property type="protein sequence ID" value="MFC7581758.1"/>
    <property type="molecule type" value="Genomic_DNA"/>
</dbReference>
<protein>
    <submittedName>
        <fullName evidence="1">HAD family hydrolase</fullName>
    </submittedName>
</protein>
<dbReference type="Gene3D" id="3.40.50.1000">
    <property type="entry name" value="HAD superfamily/HAD-like"/>
    <property type="match status" value="1"/>
</dbReference>